<name>A0ABD3EX12_9STRA</name>
<comment type="caution">
    <text evidence="2">The sequence shown here is derived from an EMBL/GenBank/DDBJ whole genome shotgun (WGS) entry which is preliminary data.</text>
</comment>
<organism evidence="2 3">
    <name type="scientific">Phytophthora oleae</name>
    <dbReference type="NCBI Taxonomy" id="2107226"/>
    <lineage>
        <taxon>Eukaryota</taxon>
        <taxon>Sar</taxon>
        <taxon>Stramenopiles</taxon>
        <taxon>Oomycota</taxon>
        <taxon>Peronosporomycetes</taxon>
        <taxon>Peronosporales</taxon>
        <taxon>Peronosporaceae</taxon>
        <taxon>Phytophthora</taxon>
    </lineage>
</organism>
<sequence length="188" mass="21234">MPFKTSRESSAISDRCTGLSSPQEPVRKVLIEDDELLLRVRNNRPAVALKRALTDPVASWDSRKCSPSVRLGPSVEDFAFSSRISGESFEILTVGDIACSSQELTSILCTRDESDYNSAMKWIYDKQFIYGSVVHVLDGNEAHQQLVWMPENHQLAVRTGCFTRSKLLARNEQWCFLEYFQNTSSDSS</sequence>
<dbReference type="Proteomes" id="UP001632037">
    <property type="component" value="Unassembled WGS sequence"/>
</dbReference>
<keyword evidence="3" id="KW-1185">Reference proteome</keyword>
<dbReference type="PANTHER" id="PTHR43102:SF2">
    <property type="entry name" value="GAF DOMAIN-CONTAINING PROTEIN"/>
    <property type="match status" value="1"/>
</dbReference>
<evidence type="ECO:0000256" key="1">
    <source>
        <dbReference type="SAM" id="MobiDB-lite"/>
    </source>
</evidence>
<dbReference type="EMBL" id="JBIMZQ010000049">
    <property type="protein sequence ID" value="KAL3659083.1"/>
    <property type="molecule type" value="Genomic_DNA"/>
</dbReference>
<protein>
    <submittedName>
        <fullName evidence="2">Uncharacterized protein</fullName>
    </submittedName>
</protein>
<evidence type="ECO:0000313" key="3">
    <source>
        <dbReference type="Proteomes" id="UP001632037"/>
    </source>
</evidence>
<evidence type="ECO:0000313" key="2">
    <source>
        <dbReference type="EMBL" id="KAL3659083.1"/>
    </source>
</evidence>
<feature type="region of interest" description="Disordered" evidence="1">
    <location>
        <begin position="1"/>
        <end position="21"/>
    </location>
</feature>
<feature type="compositionally biased region" description="Polar residues" evidence="1">
    <location>
        <begin position="8"/>
        <end position="21"/>
    </location>
</feature>
<accession>A0ABD3EX12</accession>
<gene>
    <name evidence="2" type="ORF">V7S43_015967</name>
</gene>
<proteinExistence type="predicted"/>
<dbReference type="PANTHER" id="PTHR43102">
    <property type="entry name" value="SLR1143 PROTEIN"/>
    <property type="match status" value="1"/>
</dbReference>
<reference evidence="2 3" key="1">
    <citation type="submission" date="2024-09" db="EMBL/GenBank/DDBJ databases">
        <title>Genome sequencing and assembly of Phytophthora oleae, isolate VK10A, causative agent of rot of olive drupes.</title>
        <authorList>
            <person name="Conti Taguali S."/>
            <person name="Riolo M."/>
            <person name="La Spada F."/>
            <person name="Cacciola S.O."/>
            <person name="Dionisio G."/>
        </authorList>
    </citation>
    <scope>NUCLEOTIDE SEQUENCE [LARGE SCALE GENOMIC DNA]</scope>
    <source>
        <strain evidence="2 3">VK10A</strain>
    </source>
</reference>
<dbReference type="AlphaFoldDB" id="A0ABD3EX12"/>